<dbReference type="GO" id="GO:0006355">
    <property type="term" value="P:regulation of DNA-templated transcription"/>
    <property type="evidence" value="ECO:0007669"/>
    <property type="project" value="InterPro"/>
</dbReference>
<evidence type="ECO:0008006" key="3">
    <source>
        <dbReference type="Google" id="ProtNLM"/>
    </source>
</evidence>
<comment type="caution">
    <text evidence="1">The sequence shown here is derived from an EMBL/GenBank/DDBJ whole genome shotgun (WGS) entry which is preliminary data.</text>
</comment>
<name>A0A9D1QB21_9FIRM</name>
<protein>
    <recommendedName>
        <fullName evidence="3">CopG family transcriptional regulator</fullName>
    </recommendedName>
</protein>
<proteinExistence type="predicted"/>
<reference evidence="1" key="1">
    <citation type="journal article" date="2021" name="PeerJ">
        <title>Extensive microbial diversity within the chicken gut microbiome revealed by metagenomics and culture.</title>
        <authorList>
            <person name="Gilroy R."/>
            <person name="Ravi A."/>
            <person name="Getino M."/>
            <person name="Pursley I."/>
            <person name="Horton D.L."/>
            <person name="Alikhan N.F."/>
            <person name="Baker D."/>
            <person name="Gharbi K."/>
            <person name="Hall N."/>
            <person name="Watson M."/>
            <person name="Adriaenssens E.M."/>
            <person name="Foster-Nyarko E."/>
            <person name="Jarju S."/>
            <person name="Secka A."/>
            <person name="Antonio M."/>
            <person name="Oren A."/>
            <person name="Chaudhuri R.R."/>
            <person name="La Ragione R."/>
            <person name="Hildebrand F."/>
            <person name="Pallen M.J."/>
        </authorList>
    </citation>
    <scope>NUCLEOTIDE SEQUENCE</scope>
    <source>
        <strain evidence="1">ChiHcolR34-3080</strain>
    </source>
</reference>
<evidence type="ECO:0000313" key="2">
    <source>
        <dbReference type="Proteomes" id="UP000823933"/>
    </source>
</evidence>
<organism evidence="1 2">
    <name type="scientific">Candidatus Faecalibacterium intestinigallinarum</name>
    <dbReference type="NCBI Taxonomy" id="2838581"/>
    <lineage>
        <taxon>Bacteria</taxon>
        <taxon>Bacillati</taxon>
        <taxon>Bacillota</taxon>
        <taxon>Clostridia</taxon>
        <taxon>Eubacteriales</taxon>
        <taxon>Oscillospiraceae</taxon>
        <taxon>Faecalibacterium</taxon>
    </lineage>
</organism>
<dbReference type="InterPro" id="IPR010985">
    <property type="entry name" value="Ribbon_hlx_hlx"/>
</dbReference>
<reference evidence="1" key="2">
    <citation type="submission" date="2021-04" db="EMBL/GenBank/DDBJ databases">
        <authorList>
            <person name="Gilroy R."/>
        </authorList>
    </citation>
    <scope>NUCLEOTIDE SEQUENCE</scope>
    <source>
        <strain evidence="1">ChiHcolR34-3080</strain>
    </source>
</reference>
<accession>A0A9D1QB21</accession>
<dbReference type="SUPFAM" id="SSF47598">
    <property type="entry name" value="Ribbon-helix-helix"/>
    <property type="match status" value="1"/>
</dbReference>
<gene>
    <name evidence="1" type="ORF">H9890_10455</name>
</gene>
<sequence length="60" mass="6969">MSKFVPKKNDEKDNITLRVSLQTLELIDRKAAQYNLSRNQFLNQCIQYALANMDDTPPEP</sequence>
<evidence type="ECO:0000313" key="1">
    <source>
        <dbReference type="EMBL" id="HIW09803.1"/>
    </source>
</evidence>
<dbReference type="AlphaFoldDB" id="A0A9D1QB21"/>
<dbReference type="Proteomes" id="UP000823933">
    <property type="component" value="Unassembled WGS sequence"/>
</dbReference>
<dbReference type="EMBL" id="DXHQ01000123">
    <property type="protein sequence ID" value="HIW09803.1"/>
    <property type="molecule type" value="Genomic_DNA"/>
</dbReference>